<evidence type="ECO:0000313" key="4">
    <source>
        <dbReference type="Proteomes" id="UP000838412"/>
    </source>
</evidence>
<protein>
    <submittedName>
        <fullName evidence="3">Hypp2747 protein</fullName>
    </submittedName>
</protein>
<proteinExistence type="predicted"/>
<evidence type="ECO:0000313" key="3">
    <source>
        <dbReference type="EMBL" id="CAH1263696.1"/>
    </source>
</evidence>
<reference evidence="3" key="1">
    <citation type="submission" date="2022-01" db="EMBL/GenBank/DDBJ databases">
        <authorList>
            <person name="Braso-Vives M."/>
        </authorList>
    </citation>
    <scope>NUCLEOTIDE SEQUENCE</scope>
</reference>
<dbReference type="Proteomes" id="UP000838412">
    <property type="component" value="Chromosome 4"/>
</dbReference>
<dbReference type="AlphaFoldDB" id="A0A8J9ZX24"/>
<keyword evidence="2" id="KW-0812">Transmembrane</keyword>
<dbReference type="OrthoDB" id="10004995at2759"/>
<sequence length="327" mass="34930">MHYHTRDNRRGPDVISFLAVVAPLCRCQVSSLDELDSVLYCFLTHHDHGTQPSTVRKVHVSATMFSNLTTEVVANVTDSYSSPTIDRSTAESSTNGVVTLSPSAVFETPFFPSSTLAGNVTSGVPVNFTSSPPTLPSADLDITEYKLVVLVTGGIVSGFTVLVIVSLALTFCLQKDPSENQALDAALSVNIDPEKMLNGSKKRKSTRKGTSVSRLHSDGSAMRFWRNSSANSGRSIEELDVESMGVDNLGMEPVSEMTEMSSVKPANHDEDVRSLSSVKVAICESNANGDCPAKQGSDGDSGVSSTGSGRAAEKDSRRVLGWIESYL</sequence>
<dbReference type="EMBL" id="OV696689">
    <property type="protein sequence ID" value="CAH1263696.1"/>
    <property type="molecule type" value="Genomic_DNA"/>
</dbReference>
<keyword evidence="4" id="KW-1185">Reference proteome</keyword>
<gene>
    <name evidence="3" type="primary">Hypp2747</name>
    <name evidence="3" type="ORF">BLAG_LOCUS18306</name>
</gene>
<evidence type="ECO:0000256" key="2">
    <source>
        <dbReference type="SAM" id="Phobius"/>
    </source>
</evidence>
<organism evidence="3 4">
    <name type="scientific">Branchiostoma lanceolatum</name>
    <name type="common">Common lancelet</name>
    <name type="synonym">Amphioxus lanceolatum</name>
    <dbReference type="NCBI Taxonomy" id="7740"/>
    <lineage>
        <taxon>Eukaryota</taxon>
        <taxon>Metazoa</taxon>
        <taxon>Chordata</taxon>
        <taxon>Cephalochordata</taxon>
        <taxon>Leptocardii</taxon>
        <taxon>Amphioxiformes</taxon>
        <taxon>Branchiostomatidae</taxon>
        <taxon>Branchiostoma</taxon>
    </lineage>
</organism>
<keyword evidence="2" id="KW-0472">Membrane</keyword>
<feature type="compositionally biased region" description="Low complexity" evidence="1">
    <location>
        <begin position="296"/>
        <end position="309"/>
    </location>
</feature>
<feature type="region of interest" description="Disordered" evidence="1">
    <location>
        <begin position="286"/>
        <end position="315"/>
    </location>
</feature>
<accession>A0A8J9ZX24</accession>
<feature type="transmembrane region" description="Helical" evidence="2">
    <location>
        <begin position="147"/>
        <end position="171"/>
    </location>
</feature>
<evidence type="ECO:0000256" key="1">
    <source>
        <dbReference type="SAM" id="MobiDB-lite"/>
    </source>
</evidence>
<name>A0A8J9ZX24_BRALA</name>
<keyword evidence="2" id="KW-1133">Transmembrane helix</keyword>